<keyword evidence="1" id="KW-0732">Signal</keyword>
<dbReference type="Proteomes" id="UP001597058">
    <property type="component" value="Unassembled WGS sequence"/>
</dbReference>
<evidence type="ECO:0000313" key="3">
    <source>
        <dbReference type="EMBL" id="MFD1312575.1"/>
    </source>
</evidence>
<dbReference type="EMBL" id="JBHTMM010000126">
    <property type="protein sequence ID" value="MFD1312575.1"/>
    <property type="molecule type" value="Genomic_DNA"/>
</dbReference>
<evidence type="ECO:0000256" key="2">
    <source>
        <dbReference type="SAM" id="MobiDB-lite"/>
    </source>
</evidence>
<evidence type="ECO:0000256" key="1">
    <source>
        <dbReference type="ARBA" id="ARBA00022729"/>
    </source>
</evidence>
<proteinExistence type="predicted"/>
<protein>
    <submittedName>
        <fullName evidence="3">Uncharacterized protein</fullName>
    </submittedName>
</protein>
<dbReference type="RefSeq" id="WP_381242464.1">
    <property type="nucleotide sequence ID" value="NZ_JBHSKH010000122.1"/>
</dbReference>
<sequence>MLKTAPKQVTATFDESVTLVEDLLRVVGPDGRPVTAGRPHHAGGKGMTRSPSSIRCTPFI</sequence>
<dbReference type="Gene3D" id="2.60.40.1220">
    <property type="match status" value="1"/>
</dbReference>
<feature type="compositionally biased region" description="Polar residues" evidence="2">
    <location>
        <begin position="49"/>
        <end position="60"/>
    </location>
</feature>
<keyword evidence="4" id="KW-1185">Reference proteome</keyword>
<comment type="caution">
    <text evidence="3">The sequence shown here is derived from an EMBL/GenBank/DDBJ whole genome shotgun (WGS) entry which is preliminary data.</text>
</comment>
<accession>A0ABW3XTX0</accession>
<reference evidence="4" key="1">
    <citation type="journal article" date="2019" name="Int. J. Syst. Evol. Microbiol.">
        <title>The Global Catalogue of Microorganisms (GCM) 10K type strain sequencing project: providing services to taxonomists for standard genome sequencing and annotation.</title>
        <authorList>
            <consortium name="The Broad Institute Genomics Platform"/>
            <consortium name="The Broad Institute Genome Sequencing Center for Infectious Disease"/>
            <person name="Wu L."/>
            <person name="Ma J."/>
        </authorList>
    </citation>
    <scope>NUCLEOTIDE SEQUENCE [LARGE SCALE GENOMIC DNA]</scope>
    <source>
        <strain evidence="4">CGMCC 4.7020</strain>
    </source>
</reference>
<dbReference type="InterPro" id="IPR014755">
    <property type="entry name" value="Cu-Rt/internalin_Ig-like"/>
</dbReference>
<feature type="region of interest" description="Disordered" evidence="2">
    <location>
        <begin position="28"/>
        <end position="60"/>
    </location>
</feature>
<evidence type="ECO:0000313" key="4">
    <source>
        <dbReference type="Proteomes" id="UP001597058"/>
    </source>
</evidence>
<name>A0ABW3XTX0_9ACTN</name>
<gene>
    <name evidence="3" type="ORF">ACFQ5X_43220</name>
</gene>
<organism evidence="3 4">
    <name type="scientific">Streptomyces kaempferi</name>
    <dbReference type="NCBI Taxonomy" id="333725"/>
    <lineage>
        <taxon>Bacteria</taxon>
        <taxon>Bacillati</taxon>
        <taxon>Actinomycetota</taxon>
        <taxon>Actinomycetes</taxon>
        <taxon>Kitasatosporales</taxon>
        <taxon>Streptomycetaceae</taxon>
        <taxon>Streptomyces</taxon>
    </lineage>
</organism>